<name>A0ABQ5MQW5_9MICC</name>
<dbReference type="InterPro" id="IPR002347">
    <property type="entry name" value="SDR_fam"/>
</dbReference>
<feature type="compositionally biased region" description="Basic and acidic residues" evidence="2">
    <location>
        <begin position="7"/>
        <end position="20"/>
    </location>
</feature>
<dbReference type="Pfam" id="PF13561">
    <property type="entry name" value="adh_short_C2"/>
    <property type="match status" value="1"/>
</dbReference>
<keyword evidence="5" id="KW-1185">Reference proteome</keyword>
<dbReference type="Proteomes" id="UP001209654">
    <property type="component" value="Unassembled WGS sequence"/>
</dbReference>
<organism evidence="4 5">
    <name type="scientific">Arthrobacter mangrovi</name>
    <dbReference type="NCBI Taxonomy" id="2966350"/>
    <lineage>
        <taxon>Bacteria</taxon>
        <taxon>Bacillati</taxon>
        <taxon>Actinomycetota</taxon>
        <taxon>Actinomycetes</taxon>
        <taxon>Micrococcales</taxon>
        <taxon>Micrococcaceae</taxon>
        <taxon>Arthrobacter</taxon>
    </lineage>
</organism>
<dbReference type="SMART" id="SM00822">
    <property type="entry name" value="PKS_KR"/>
    <property type="match status" value="1"/>
</dbReference>
<feature type="domain" description="Ketoreductase" evidence="3">
    <location>
        <begin position="27"/>
        <end position="212"/>
    </location>
</feature>
<evidence type="ECO:0000256" key="2">
    <source>
        <dbReference type="SAM" id="MobiDB-lite"/>
    </source>
</evidence>
<evidence type="ECO:0000259" key="3">
    <source>
        <dbReference type="SMART" id="SM00822"/>
    </source>
</evidence>
<dbReference type="InterPro" id="IPR036291">
    <property type="entry name" value="NAD(P)-bd_dom_sf"/>
</dbReference>
<reference evidence="4 5" key="1">
    <citation type="journal article" date="2023" name="Int. J. Syst. Evol. Microbiol.">
        <title>Arthrobacter mangrovi sp. nov., an actinobacterium isolated from the rhizosphere of a mangrove.</title>
        <authorList>
            <person name="Hamada M."/>
            <person name="Saitou S."/>
            <person name="Enomoto N."/>
            <person name="Nanri K."/>
            <person name="Hidaka K."/>
            <person name="Miura T."/>
            <person name="Tamura T."/>
        </authorList>
    </citation>
    <scope>NUCLEOTIDE SEQUENCE [LARGE SCALE GENOMIC DNA]</scope>
    <source>
        <strain evidence="4 5">NBRC 112813</strain>
    </source>
</reference>
<comment type="similarity">
    <text evidence="1">Belongs to the short-chain dehydrogenases/reductases (SDR) family.</text>
</comment>
<dbReference type="PRINTS" id="PR00080">
    <property type="entry name" value="SDRFAMILY"/>
</dbReference>
<dbReference type="PROSITE" id="PS00061">
    <property type="entry name" value="ADH_SHORT"/>
    <property type="match status" value="1"/>
</dbReference>
<evidence type="ECO:0000313" key="5">
    <source>
        <dbReference type="Proteomes" id="UP001209654"/>
    </source>
</evidence>
<comment type="caution">
    <text evidence="4">The sequence shown here is derived from an EMBL/GenBank/DDBJ whole genome shotgun (WGS) entry which is preliminary data.</text>
</comment>
<gene>
    <name evidence="4" type="ORF">AHIS1636_04560</name>
</gene>
<feature type="region of interest" description="Disordered" evidence="2">
    <location>
        <begin position="1"/>
        <end position="20"/>
    </location>
</feature>
<evidence type="ECO:0000313" key="4">
    <source>
        <dbReference type="EMBL" id="GLB66017.1"/>
    </source>
</evidence>
<evidence type="ECO:0000256" key="1">
    <source>
        <dbReference type="ARBA" id="ARBA00006484"/>
    </source>
</evidence>
<proteinExistence type="inferred from homology"/>
<accession>A0ABQ5MQW5</accession>
<dbReference type="Gene3D" id="3.40.50.720">
    <property type="entry name" value="NAD(P)-binding Rossmann-like Domain"/>
    <property type="match status" value="1"/>
</dbReference>
<dbReference type="PANTHER" id="PTHR42760">
    <property type="entry name" value="SHORT-CHAIN DEHYDROGENASES/REDUCTASES FAMILY MEMBER"/>
    <property type="match status" value="1"/>
</dbReference>
<dbReference type="InterPro" id="IPR057326">
    <property type="entry name" value="KR_dom"/>
</dbReference>
<protein>
    <submittedName>
        <fullName evidence="4">Short-chain dehydrogenase</fullName>
    </submittedName>
</protein>
<sequence length="276" mass="28906">MTSGGANRDHGKGRAGRLDRDDGLEGKVAVISGGGSGIGRALAVAYARAGAHSVIGYLPSDPHDATDTVRAVEEAGGQCLAVPMDVRRFEDTEHLAQAALDEFERLDISVAAAGILRRAALAEMTDQAWDDMMSVDLSGVLRVFRSCSARMDRGGAMVATSSIAGGVYGWEEHSHYAAAKAGLLGLCRSLAVELAPRRIRVNAIIPGLIESPQSLDPVNSLGRAGLDAAGNIIPWGRVGNVDEAARAIRFLTSDDSAYVTGQQLTVDGGLTVRWPS</sequence>
<dbReference type="EMBL" id="BRVS01000002">
    <property type="protein sequence ID" value="GLB66017.1"/>
    <property type="molecule type" value="Genomic_DNA"/>
</dbReference>
<dbReference type="InterPro" id="IPR020904">
    <property type="entry name" value="Sc_DH/Rdtase_CS"/>
</dbReference>
<dbReference type="SUPFAM" id="SSF51735">
    <property type="entry name" value="NAD(P)-binding Rossmann-fold domains"/>
    <property type="match status" value="1"/>
</dbReference>
<dbReference type="PRINTS" id="PR00081">
    <property type="entry name" value="GDHRDH"/>
</dbReference>